<dbReference type="AlphaFoldDB" id="A0A2P6NP00"/>
<evidence type="ECO:0000313" key="1">
    <source>
        <dbReference type="EMBL" id="PRP85680.1"/>
    </source>
</evidence>
<evidence type="ECO:0000313" key="2">
    <source>
        <dbReference type="Proteomes" id="UP000241769"/>
    </source>
</evidence>
<name>A0A2P6NP00_9EUKA</name>
<sequence length="88" mass="9974">MYYINRDWEKQLSEVLKKIHATLEIRYNVRRLPHMLQTRAAHCGGLFVPKDPSTPPSKIQALAVVLLGFSGLNIIQSLDSVQLRDVCA</sequence>
<accession>A0A2P6NP00</accession>
<protein>
    <submittedName>
        <fullName evidence="1">Uncharacterized protein</fullName>
    </submittedName>
</protein>
<dbReference type="Proteomes" id="UP000241769">
    <property type="component" value="Unassembled WGS sequence"/>
</dbReference>
<keyword evidence="2" id="KW-1185">Reference proteome</keyword>
<proteinExistence type="predicted"/>
<comment type="caution">
    <text evidence="1">The sequence shown here is derived from an EMBL/GenBank/DDBJ whole genome shotgun (WGS) entry which is preliminary data.</text>
</comment>
<reference evidence="1 2" key="1">
    <citation type="journal article" date="2018" name="Genome Biol. Evol.">
        <title>Multiple Roots of Fruiting Body Formation in Amoebozoa.</title>
        <authorList>
            <person name="Hillmann F."/>
            <person name="Forbes G."/>
            <person name="Novohradska S."/>
            <person name="Ferling I."/>
            <person name="Riege K."/>
            <person name="Groth M."/>
            <person name="Westermann M."/>
            <person name="Marz M."/>
            <person name="Spaller T."/>
            <person name="Winckler T."/>
            <person name="Schaap P."/>
            <person name="Glockner G."/>
        </authorList>
    </citation>
    <scope>NUCLEOTIDE SEQUENCE [LARGE SCALE GENOMIC DNA]</scope>
    <source>
        <strain evidence="1 2">Jena</strain>
    </source>
</reference>
<gene>
    <name evidence="1" type="ORF">PROFUN_06514</name>
</gene>
<dbReference type="EMBL" id="MDYQ01000041">
    <property type="protein sequence ID" value="PRP85680.1"/>
    <property type="molecule type" value="Genomic_DNA"/>
</dbReference>
<dbReference type="InParanoid" id="A0A2P6NP00"/>
<organism evidence="1 2">
    <name type="scientific">Planoprotostelium fungivorum</name>
    <dbReference type="NCBI Taxonomy" id="1890364"/>
    <lineage>
        <taxon>Eukaryota</taxon>
        <taxon>Amoebozoa</taxon>
        <taxon>Evosea</taxon>
        <taxon>Variosea</taxon>
        <taxon>Cavosteliida</taxon>
        <taxon>Cavosteliaceae</taxon>
        <taxon>Planoprotostelium</taxon>
    </lineage>
</organism>